<dbReference type="NCBIfam" id="TIGR00001">
    <property type="entry name" value="rpmI_bact"/>
    <property type="match status" value="1"/>
</dbReference>
<proteinExistence type="inferred from homology"/>
<organism evidence="8 9">
    <name type="scientific">Aminobacterium colombiense (strain DSM 12261 / ALA-1)</name>
    <dbReference type="NCBI Taxonomy" id="572547"/>
    <lineage>
        <taxon>Bacteria</taxon>
        <taxon>Thermotogati</taxon>
        <taxon>Synergistota</taxon>
        <taxon>Synergistia</taxon>
        <taxon>Synergistales</taxon>
        <taxon>Aminobacteriaceae</taxon>
        <taxon>Aminobacterium</taxon>
    </lineage>
</organism>
<accession>D5EE58</accession>
<dbReference type="Gene3D" id="4.10.410.60">
    <property type="match status" value="1"/>
</dbReference>
<dbReference type="GO" id="GO:0003735">
    <property type="term" value="F:structural constituent of ribosome"/>
    <property type="evidence" value="ECO:0007669"/>
    <property type="project" value="InterPro"/>
</dbReference>
<dbReference type="FunFam" id="4.10.410.60:FF:000001">
    <property type="entry name" value="50S ribosomal protein L35"/>
    <property type="match status" value="1"/>
</dbReference>
<evidence type="ECO:0000256" key="2">
    <source>
        <dbReference type="ARBA" id="ARBA00022980"/>
    </source>
</evidence>
<evidence type="ECO:0000313" key="9">
    <source>
        <dbReference type="Proteomes" id="UP000002366"/>
    </source>
</evidence>
<keyword evidence="2 5" id="KW-0689">Ribosomal protein</keyword>
<evidence type="ECO:0000256" key="3">
    <source>
        <dbReference type="ARBA" id="ARBA00023274"/>
    </source>
</evidence>
<keyword evidence="3 5" id="KW-0687">Ribonucleoprotein</keyword>
<dbReference type="InterPro" id="IPR018265">
    <property type="entry name" value="Ribosomal_bL35_CS"/>
</dbReference>
<evidence type="ECO:0000256" key="7">
    <source>
        <dbReference type="SAM" id="MobiDB-lite"/>
    </source>
</evidence>
<dbReference type="PANTHER" id="PTHR33343:SF1">
    <property type="entry name" value="LARGE RIBOSOMAL SUBUNIT PROTEIN BL35M"/>
    <property type="match status" value="1"/>
</dbReference>
<dbReference type="RefSeq" id="WP_013048106.1">
    <property type="nucleotide sequence ID" value="NC_014011.1"/>
</dbReference>
<gene>
    <name evidence="5" type="primary">rpmI</name>
    <name evidence="8" type="ordered locus">Amico_0705</name>
</gene>
<reference evidence="8 9" key="1">
    <citation type="journal article" date="2010" name="Stand. Genomic Sci.">
        <title>Complete genome sequence of Aminobacterium colombiense type strain (ALA-1).</title>
        <authorList>
            <person name="Chertkov O."/>
            <person name="Sikorski J."/>
            <person name="Brambilla E."/>
            <person name="Lapidus A."/>
            <person name="Copeland A."/>
            <person name="Glavina Del Rio T."/>
            <person name="Nolan M."/>
            <person name="Lucas S."/>
            <person name="Tice H."/>
            <person name="Cheng J.F."/>
            <person name="Han C."/>
            <person name="Detter J.C."/>
            <person name="Bruce D."/>
            <person name="Tapia R."/>
            <person name="Goodwin L."/>
            <person name="Pitluck S."/>
            <person name="Liolios K."/>
            <person name="Ivanova N."/>
            <person name="Mavromatis K."/>
            <person name="Ovchinnikova G."/>
            <person name="Pati A."/>
            <person name="Chen A."/>
            <person name="Palaniappan K."/>
            <person name="Land M."/>
            <person name="Hauser L."/>
            <person name="Chang Y.J."/>
            <person name="Jeffries C.D."/>
            <person name="Spring S."/>
            <person name="Rohde M."/>
            <person name="Goker M."/>
            <person name="Bristow J."/>
            <person name="Eisen J.A."/>
            <person name="Markowitz V."/>
            <person name="Hugenholtz P."/>
            <person name="Kyrpides N.C."/>
            <person name="Klenk H.P."/>
        </authorList>
    </citation>
    <scope>NUCLEOTIDE SEQUENCE [LARGE SCALE GENOMIC DNA]</scope>
    <source>
        <strain evidence="9">DSM 12261 / ALA-1</strain>
    </source>
</reference>
<dbReference type="InterPro" id="IPR001706">
    <property type="entry name" value="Ribosomal_bL35"/>
</dbReference>
<name>D5EE58_AMICL</name>
<feature type="compositionally biased region" description="Basic residues" evidence="7">
    <location>
        <begin position="1"/>
        <end position="14"/>
    </location>
</feature>
<dbReference type="InterPro" id="IPR037229">
    <property type="entry name" value="Ribosomal_bL35_sf"/>
</dbReference>
<dbReference type="PROSITE" id="PS00936">
    <property type="entry name" value="RIBOSOMAL_L35"/>
    <property type="match status" value="1"/>
</dbReference>
<comment type="similarity">
    <text evidence="1 5 6">Belongs to the bacterial ribosomal protein bL35 family.</text>
</comment>
<evidence type="ECO:0000256" key="1">
    <source>
        <dbReference type="ARBA" id="ARBA00006598"/>
    </source>
</evidence>
<dbReference type="GO" id="GO:0015934">
    <property type="term" value="C:large ribosomal subunit"/>
    <property type="evidence" value="ECO:0007669"/>
    <property type="project" value="TreeGrafter"/>
</dbReference>
<dbReference type="KEGG" id="aco:Amico_0705"/>
<dbReference type="SUPFAM" id="SSF143034">
    <property type="entry name" value="L35p-like"/>
    <property type="match status" value="1"/>
</dbReference>
<dbReference type="STRING" id="572547.Amico_0705"/>
<dbReference type="Proteomes" id="UP000002366">
    <property type="component" value="Chromosome"/>
</dbReference>
<evidence type="ECO:0000256" key="6">
    <source>
        <dbReference type="RuleBase" id="RU000568"/>
    </source>
</evidence>
<evidence type="ECO:0000313" key="8">
    <source>
        <dbReference type="EMBL" id="ADE56840.1"/>
    </source>
</evidence>
<evidence type="ECO:0000256" key="4">
    <source>
        <dbReference type="ARBA" id="ARBA00071664"/>
    </source>
</evidence>
<dbReference type="HOGENOM" id="CLU_169643_2_2_0"/>
<sequence>MPKLKSHSGAKKRFSSTGTGKFSYRKNGRGHLLTGKSRSRLRRLRKTGYVPETLAGDLKKLLPYS</sequence>
<protein>
    <recommendedName>
        <fullName evidence="4 5">Large ribosomal subunit protein bL35</fullName>
    </recommendedName>
</protein>
<dbReference type="OrthoDB" id="47476at2"/>
<dbReference type="PANTHER" id="PTHR33343">
    <property type="entry name" value="54S RIBOSOMAL PROTEIN BL35M"/>
    <property type="match status" value="1"/>
</dbReference>
<dbReference type="HAMAP" id="MF_00514">
    <property type="entry name" value="Ribosomal_bL35"/>
    <property type="match status" value="1"/>
</dbReference>
<dbReference type="GO" id="GO:0006412">
    <property type="term" value="P:translation"/>
    <property type="evidence" value="ECO:0007669"/>
    <property type="project" value="UniProtKB-UniRule"/>
</dbReference>
<evidence type="ECO:0000256" key="5">
    <source>
        <dbReference type="HAMAP-Rule" id="MF_00514"/>
    </source>
</evidence>
<dbReference type="eggNOG" id="COG0291">
    <property type="taxonomic scope" value="Bacteria"/>
</dbReference>
<keyword evidence="9" id="KW-1185">Reference proteome</keyword>
<dbReference type="InterPro" id="IPR021137">
    <property type="entry name" value="Ribosomal_bL35-like"/>
</dbReference>
<dbReference type="PRINTS" id="PR00064">
    <property type="entry name" value="RIBOSOMALL35"/>
</dbReference>
<dbReference type="Pfam" id="PF01632">
    <property type="entry name" value="Ribosomal_L35p"/>
    <property type="match status" value="1"/>
</dbReference>
<dbReference type="EMBL" id="CP001997">
    <property type="protein sequence ID" value="ADE56840.1"/>
    <property type="molecule type" value="Genomic_DNA"/>
</dbReference>
<dbReference type="AlphaFoldDB" id="D5EE58"/>
<feature type="region of interest" description="Disordered" evidence="7">
    <location>
        <begin position="1"/>
        <end position="36"/>
    </location>
</feature>